<dbReference type="Gene3D" id="1.20.1600.10">
    <property type="entry name" value="Outer membrane efflux proteins (OEP)"/>
    <property type="match status" value="1"/>
</dbReference>
<comment type="subcellular location">
    <subcellularLocation>
        <location evidence="1">Cell outer membrane</location>
    </subcellularLocation>
</comment>
<dbReference type="RefSeq" id="WP_105474615.1">
    <property type="nucleotide sequence ID" value="NZ_PVEO01000011.1"/>
</dbReference>
<feature type="coiled-coil region" evidence="8">
    <location>
        <begin position="369"/>
        <end position="421"/>
    </location>
</feature>
<dbReference type="PANTHER" id="PTHR30026:SF20">
    <property type="entry name" value="OUTER MEMBRANE PROTEIN TOLC"/>
    <property type="match status" value="1"/>
</dbReference>
<keyword evidence="4" id="KW-1134">Transmembrane beta strand</keyword>
<evidence type="ECO:0000256" key="6">
    <source>
        <dbReference type="ARBA" id="ARBA00023136"/>
    </source>
</evidence>
<organism evidence="9 10">
    <name type="scientific">Jejuia pallidilutea</name>
    <dbReference type="NCBI Taxonomy" id="504487"/>
    <lineage>
        <taxon>Bacteria</taxon>
        <taxon>Pseudomonadati</taxon>
        <taxon>Bacteroidota</taxon>
        <taxon>Flavobacteriia</taxon>
        <taxon>Flavobacteriales</taxon>
        <taxon>Flavobacteriaceae</taxon>
        <taxon>Jejuia</taxon>
    </lineage>
</organism>
<reference evidence="9 10" key="1">
    <citation type="submission" date="2018-02" db="EMBL/GenBank/DDBJ databases">
        <title>Genomic Encyclopedia of Archaeal and Bacterial Type Strains, Phase II (KMG-II): from individual species to whole genera.</title>
        <authorList>
            <person name="Goeker M."/>
        </authorList>
    </citation>
    <scope>NUCLEOTIDE SEQUENCE [LARGE SCALE GENOMIC DNA]</scope>
    <source>
        <strain evidence="9 10">DSM 21165</strain>
    </source>
</reference>
<evidence type="ECO:0000256" key="3">
    <source>
        <dbReference type="ARBA" id="ARBA00022448"/>
    </source>
</evidence>
<keyword evidence="6" id="KW-0472">Membrane</keyword>
<dbReference type="GO" id="GO:0009279">
    <property type="term" value="C:cell outer membrane"/>
    <property type="evidence" value="ECO:0007669"/>
    <property type="project" value="UniProtKB-SubCell"/>
</dbReference>
<dbReference type="PANTHER" id="PTHR30026">
    <property type="entry name" value="OUTER MEMBRANE PROTEIN TOLC"/>
    <property type="match status" value="1"/>
</dbReference>
<dbReference type="GO" id="GO:1990281">
    <property type="term" value="C:efflux pump complex"/>
    <property type="evidence" value="ECO:0007669"/>
    <property type="project" value="TreeGrafter"/>
</dbReference>
<keyword evidence="7" id="KW-0998">Cell outer membrane</keyword>
<dbReference type="Pfam" id="PF02321">
    <property type="entry name" value="OEP"/>
    <property type="match status" value="2"/>
</dbReference>
<evidence type="ECO:0000313" key="10">
    <source>
        <dbReference type="Proteomes" id="UP000251545"/>
    </source>
</evidence>
<proteinExistence type="inferred from homology"/>
<name>A0A362WXM7_9FLAO</name>
<dbReference type="GO" id="GO:0015288">
    <property type="term" value="F:porin activity"/>
    <property type="evidence" value="ECO:0007669"/>
    <property type="project" value="TreeGrafter"/>
</dbReference>
<evidence type="ECO:0000256" key="2">
    <source>
        <dbReference type="ARBA" id="ARBA00007613"/>
    </source>
</evidence>
<keyword evidence="3" id="KW-0813">Transport</keyword>
<evidence type="ECO:0000256" key="1">
    <source>
        <dbReference type="ARBA" id="ARBA00004442"/>
    </source>
</evidence>
<comment type="caution">
    <text evidence="9">The sequence shown here is derived from an EMBL/GenBank/DDBJ whole genome shotgun (WGS) entry which is preliminary data.</text>
</comment>
<dbReference type="GO" id="GO:0015562">
    <property type="term" value="F:efflux transmembrane transporter activity"/>
    <property type="evidence" value="ECO:0007669"/>
    <property type="project" value="InterPro"/>
</dbReference>
<protein>
    <submittedName>
        <fullName evidence="9">Outer membrane protein</fullName>
    </submittedName>
</protein>
<gene>
    <name evidence="9" type="ORF">CLV33_11152</name>
</gene>
<evidence type="ECO:0000256" key="4">
    <source>
        <dbReference type="ARBA" id="ARBA00022452"/>
    </source>
</evidence>
<keyword evidence="5" id="KW-0812">Transmembrane</keyword>
<dbReference type="AlphaFoldDB" id="A0A362WXM7"/>
<comment type="similarity">
    <text evidence="2">Belongs to the outer membrane factor (OMF) (TC 1.B.17) family.</text>
</comment>
<dbReference type="EMBL" id="PVEO01000011">
    <property type="protein sequence ID" value="PQV46002.1"/>
    <property type="molecule type" value="Genomic_DNA"/>
</dbReference>
<dbReference type="SUPFAM" id="SSF56954">
    <property type="entry name" value="Outer membrane efflux proteins (OEP)"/>
    <property type="match status" value="1"/>
</dbReference>
<dbReference type="InterPro" id="IPR051906">
    <property type="entry name" value="TolC-like"/>
</dbReference>
<evidence type="ECO:0000256" key="8">
    <source>
        <dbReference type="SAM" id="Coils"/>
    </source>
</evidence>
<dbReference type="Proteomes" id="UP000251545">
    <property type="component" value="Unassembled WGS sequence"/>
</dbReference>
<accession>A0A362WXM7</accession>
<evidence type="ECO:0000256" key="7">
    <source>
        <dbReference type="ARBA" id="ARBA00023237"/>
    </source>
</evidence>
<dbReference type="InterPro" id="IPR003423">
    <property type="entry name" value="OMP_efflux"/>
</dbReference>
<keyword evidence="8" id="KW-0175">Coiled coil</keyword>
<evidence type="ECO:0000256" key="5">
    <source>
        <dbReference type="ARBA" id="ARBA00022692"/>
    </source>
</evidence>
<evidence type="ECO:0000313" key="9">
    <source>
        <dbReference type="EMBL" id="PQV46002.1"/>
    </source>
</evidence>
<sequence>MNKLINNTIVLVLCFVGALGFSQQKKWTLLECVNYALENNISIQQSELDVQQNELNKKDAIGNFLPTMNANGNHSWNIGLNQNITTGLLENLTTQFTSFGLSSNVDIYNGLRNINQLHRSNLAILASQYQLADMKDDISLFVANAFLQILFNKEQLKIQQAQYEITNQDLIRTQELVDEGVLPRGDALELKATLASQVQQIVNTENALLLSKISLAQTLRIDDYENFDTMDVEYEVPLTNILDESPEAIIEKAKENRYDLKIADANVKLAEYDLKLAKGNLQPSVTGFYRYNTRASYSDRVLGVEATPDGTNSPIGFVEGTGETVLAPNFNTTRIIGGPDALFNQFSLNDGHNFGISLNIPILNGFSAKNNVQRNSINLKRSKNQYEQAKLDLETEVYQAMNDAKGALKTYEAAIKTEEARKEAFSYAKERYNIGLANSFEFSQSQARYEQALSEVIRAKYDYIFKLKVLEFYFGIPITDLSQN</sequence>